<keyword evidence="2" id="KW-0326">Glycosidase</keyword>
<name>A0ABW8ZEJ8_9BURK</name>
<keyword evidence="2" id="KW-0378">Hydrolase</keyword>
<evidence type="ECO:0000259" key="1">
    <source>
        <dbReference type="SMART" id="SM00986"/>
    </source>
</evidence>
<dbReference type="Pfam" id="PF03167">
    <property type="entry name" value="UDG"/>
    <property type="match status" value="1"/>
</dbReference>
<dbReference type="Gene3D" id="3.40.470.10">
    <property type="entry name" value="Uracil-DNA glycosylase-like domain"/>
    <property type="match status" value="1"/>
</dbReference>
<gene>
    <name evidence="2" type="ORF">PQR63_23015</name>
</gene>
<dbReference type="NCBIfam" id="TIGR04274">
    <property type="entry name" value="hypoxanDNAglyco"/>
    <property type="match status" value="1"/>
</dbReference>
<dbReference type="InterPro" id="IPR005122">
    <property type="entry name" value="Uracil-DNA_glycosylase-like"/>
</dbReference>
<dbReference type="SUPFAM" id="SSF52141">
    <property type="entry name" value="Uracil-DNA glycosylase-like"/>
    <property type="match status" value="1"/>
</dbReference>
<comment type="caution">
    <text evidence="2">The sequence shown here is derived from an EMBL/GenBank/DDBJ whole genome shotgun (WGS) entry which is preliminary data.</text>
</comment>
<dbReference type="GO" id="GO:0033958">
    <property type="term" value="F:DNA-deoxyinosine glycosylase activity"/>
    <property type="evidence" value="ECO:0007669"/>
    <property type="project" value="UniProtKB-EC"/>
</dbReference>
<dbReference type="CDD" id="cd10032">
    <property type="entry name" value="UDG-F6_HDG"/>
    <property type="match status" value="1"/>
</dbReference>
<dbReference type="EMBL" id="JAQQFR010000022">
    <property type="protein sequence ID" value="MFL9881288.1"/>
    <property type="molecule type" value="Genomic_DNA"/>
</dbReference>
<dbReference type="InterPro" id="IPR036895">
    <property type="entry name" value="Uracil-DNA_glycosylase-like_sf"/>
</dbReference>
<evidence type="ECO:0000313" key="3">
    <source>
        <dbReference type="Proteomes" id="UP001629214"/>
    </source>
</evidence>
<accession>A0ABW8ZEJ8</accession>
<sequence length="171" mass="19107">MSRKRSFPHVTDTNTRLLILGSLPGEASLAQSQYYAHPQNKFWALMSDVIDTDLVSLPYAQRLETLLKNGVGLWDVVAEARREGSLDSNIREHVHNDLTRLLTTLPQLRVIAFNGGTAERLGLKALGDIASNYRIIKLPSSSPAFTRPYAEKKKEWEQLKILTAAPHTSAK</sequence>
<organism evidence="2 3">
    <name type="scientific">Herbaspirillum rhizosphaerae</name>
    <dbReference type="NCBI Taxonomy" id="346179"/>
    <lineage>
        <taxon>Bacteria</taxon>
        <taxon>Pseudomonadati</taxon>
        <taxon>Pseudomonadota</taxon>
        <taxon>Betaproteobacteria</taxon>
        <taxon>Burkholderiales</taxon>
        <taxon>Oxalobacteraceae</taxon>
        <taxon>Herbaspirillum</taxon>
    </lineage>
</organism>
<proteinExistence type="predicted"/>
<feature type="domain" description="Uracil-DNA glycosylase-like" evidence="1">
    <location>
        <begin position="8"/>
        <end position="160"/>
    </location>
</feature>
<protein>
    <submittedName>
        <fullName evidence="2">DNA-deoxyinosine glycosylase</fullName>
        <ecNumber evidence="2">3.2.2.15</ecNumber>
    </submittedName>
</protein>
<dbReference type="EC" id="3.2.2.15" evidence="2"/>
<dbReference type="SMART" id="SM00987">
    <property type="entry name" value="UreE_C"/>
    <property type="match status" value="1"/>
</dbReference>
<evidence type="ECO:0000313" key="2">
    <source>
        <dbReference type="EMBL" id="MFL9881288.1"/>
    </source>
</evidence>
<keyword evidence="3" id="KW-1185">Reference proteome</keyword>
<dbReference type="InterPro" id="IPR026353">
    <property type="entry name" value="Hypoxan-DNA_Glyclase"/>
</dbReference>
<dbReference type="SMART" id="SM00986">
    <property type="entry name" value="UDG"/>
    <property type="match status" value="1"/>
</dbReference>
<dbReference type="Proteomes" id="UP001629214">
    <property type="component" value="Unassembled WGS sequence"/>
</dbReference>
<dbReference type="RefSeq" id="WP_408170546.1">
    <property type="nucleotide sequence ID" value="NZ_JAQQFR010000022.1"/>
</dbReference>
<reference evidence="2 3" key="1">
    <citation type="journal article" date="2024" name="Chem. Sci.">
        <title>Discovery of megapolipeptins by genome mining of a Burkholderiales bacteria collection.</title>
        <authorList>
            <person name="Paulo B.S."/>
            <person name="Recchia M.J.J."/>
            <person name="Lee S."/>
            <person name="Fergusson C.H."/>
            <person name="Romanowski S.B."/>
            <person name="Hernandez A."/>
            <person name="Krull N."/>
            <person name="Liu D.Y."/>
            <person name="Cavanagh H."/>
            <person name="Bos A."/>
            <person name="Gray C.A."/>
            <person name="Murphy B.T."/>
            <person name="Linington R.G."/>
            <person name="Eustaquio A.S."/>
        </authorList>
    </citation>
    <scope>NUCLEOTIDE SEQUENCE [LARGE SCALE GENOMIC DNA]</scope>
    <source>
        <strain evidence="2 3">RL21-008-BIB-B</strain>
    </source>
</reference>